<dbReference type="Proteomes" id="UP000265520">
    <property type="component" value="Unassembled WGS sequence"/>
</dbReference>
<evidence type="ECO:0000313" key="2">
    <source>
        <dbReference type="Proteomes" id="UP000265520"/>
    </source>
</evidence>
<protein>
    <submittedName>
        <fullName evidence="1">Uncharacterized protein</fullName>
    </submittedName>
</protein>
<evidence type="ECO:0000313" key="1">
    <source>
        <dbReference type="EMBL" id="MCI83657.1"/>
    </source>
</evidence>
<organism evidence="1 2">
    <name type="scientific">Trifolium medium</name>
    <dbReference type="NCBI Taxonomy" id="97028"/>
    <lineage>
        <taxon>Eukaryota</taxon>
        <taxon>Viridiplantae</taxon>
        <taxon>Streptophyta</taxon>
        <taxon>Embryophyta</taxon>
        <taxon>Tracheophyta</taxon>
        <taxon>Spermatophyta</taxon>
        <taxon>Magnoliopsida</taxon>
        <taxon>eudicotyledons</taxon>
        <taxon>Gunneridae</taxon>
        <taxon>Pentapetalae</taxon>
        <taxon>rosids</taxon>
        <taxon>fabids</taxon>
        <taxon>Fabales</taxon>
        <taxon>Fabaceae</taxon>
        <taxon>Papilionoideae</taxon>
        <taxon>50 kb inversion clade</taxon>
        <taxon>NPAAA clade</taxon>
        <taxon>Hologalegina</taxon>
        <taxon>IRL clade</taxon>
        <taxon>Trifolieae</taxon>
        <taxon>Trifolium</taxon>
    </lineage>
</organism>
<keyword evidence="2" id="KW-1185">Reference proteome</keyword>
<name>A0A392V618_9FABA</name>
<comment type="caution">
    <text evidence="1">The sequence shown here is derived from an EMBL/GenBank/DDBJ whole genome shotgun (WGS) entry which is preliminary data.</text>
</comment>
<sequence>IFVNSTTEACVDP</sequence>
<accession>A0A392V618</accession>
<reference evidence="1 2" key="1">
    <citation type="journal article" date="2018" name="Front. Plant Sci.">
        <title>Red Clover (Trifolium pratense) and Zigzag Clover (T. medium) - A Picture of Genomic Similarities and Differences.</title>
        <authorList>
            <person name="Dluhosova J."/>
            <person name="Istvanek J."/>
            <person name="Nedelnik J."/>
            <person name="Repkova J."/>
        </authorList>
    </citation>
    <scope>NUCLEOTIDE SEQUENCE [LARGE SCALE GENOMIC DNA]</scope>
    <source>
        <strain evidence="2">cv. 10/8</strain>
        <tissue evidence="1">Leaf</tissue>
    </source>
</reference>
<dbReference type="EMBL" id="LXQA011072213">
    <property type="protein sequence ID" value="MCI83657.1"/>
    <property type="molecule type" value="Genomic_DNA"/>
</dbReference>
<feature type="non-terminal residue" evidence="1">
    <location>
        <position position="1"/>
    </location>
</feature>
<proteinExistence type="predicted"/>